<feature type="domain" description="Surface lipoprotein assembly modifier C-terminal" evidence="1">
    <location>
        <begin position="147"/>
        <end position="428"/>
    </location>
</feature>
<keyword evidence="3" id="KW-1185">Reference proteome</keyword>
<dbReference type="SUPFAM" id="SSF48452">
    <property type="entry name" value="TPR-like"/>
    <property type="match status" value="1"/>
</dbReference>
<dbReference type="Gene3D" id="1.25.40.10">
    <property type="entry name" value="Tetratricopeptide repeat domain"/>
    <property type="match status" value="1"/>
</dbReference>
<organism evidence="2 3">
    <name type="scientific">Thiohalorhabdus methylotrophus</name>
    <dbReference type="NCBI Taxonomy" id="3242694"/>
    <lineage>
        <taxon>Bacteria</taxon>
        <taxon>Pseudomonadati</taxon>
        <taxon>Pseudomonadota</taxon>
        <taxon>Gammaproteobacteria</taxon>
        <taxon>Thiohalorhabdales</taxon>
        <taxon>Thiohalorhabdaceae</taxon>
        <taxon>Thiohalorhabdus</taxon>
    </lineage>
</organism>
<sequence length="433" mass="48415">MAGLLGASSAVHAQSELAPLREMVQQGRMEAAYQWALEHRAEYEGRSGFDFYYGTAAIDTGHVAEGIFALERVLMRKPGLDRARLELARGYFLLGEDRRAREEFRTVLAHDPPQAVVATVERFLEAIRRRADRYETVLTAYAEMGAGYDTNVNSATDADSVAIFDGALQLELSDSSQEQADLFLRSAAGGTVRHPLSPDTGVYGGIDVRGRFHPDESDFDTGLLAGRAGWEWRGIDTRLRLTARAQRFFLDAGPYRDSYGLGGDLRYTLTDTTAGTGFARVNRIEYTGQSIRDSKMLTVGVGGSHLFLGAYQPAVSASLYAGRELADDNSDAAEAIAERTLYGLQAGLRFVLDPDWTLRVNGQARYSGYGEEHALFGETRKETYYQADVALDWRYDRHWSAGPRLRHSRNDANIALYEYQRTQLWVQVRYDYF</sequence>
<comment type="caution">
    <text evidence="2">The sequence shown here is derived from an EMBL/GenBank/DDBJ whole genome shotgun (WGS) entry which is preliminary data.</text>
</comment>
<reference evidence="2 3" key="1">
    <citation type="submission" date="2024-08" db="EMBL/GenBank/DDBJ databases">
        <title>Whole-genome sequencing of halo(alkali)philic microorganisms from hypersaline lakes.</title>
        <authorList>
            <person name="Sorokin D.Y."/>
            <person name="Merkel A.Y."/>
            <person name="Messina E."/>
            <person name="Yakimov M."/>
        </authorList>
    </citation>
    <scope>NUCLEOTIDE SEQUENCE [LARGE SCALE GENOMIC DNA]</scope>
    <source>
        <strain evidence="2 3">Cl-TMA</strain>
    </source>
</reference>
<gene>
    <name evidence="2" type="ORF">ACERLL_07145</name>
</gene>
<dbReference type="RefSeq" id="WP_373655380.1">
    <property type="nucleotide sequence ID" value="NZ_JBGUAW010000004.1"/>
</dbReference>
<evidence type="ECO:0000313" key="2">
    <source>
        <dbReference type="EMBL" id="MFA9460599.1"/>
    </source>
</evidence>
<evidence type="ECO:0000313" key="3">
    <source>
        <dbReference type="Proteomes" id="UP001575181"/>
    </source>
</evidence>
<dbReference type="EMBL" id="JBGUAW010000004">
    <property type="protein sequence ID" value="MFA9460599.1"/>
    <property type="molecule type" value="Genomic_DNA"/>
</dbReference>
<keyword evidence="2" id="KW-0449">Lipoprotein</keyword>
<protein>
    <submittedName>
        <fullName evidence="2">Surface lipoprotein assembly modifier</fullName>
    </submittedName>
</protein>
<evidence type="ECO:0000259" key="1">
    <source>
        <dbReference type="Pfam" id="PF04575"/>
    </source>
</evidence>
<dbReference type="InterPro" id="IPR007655">
    <property type="entry name" value="Slam_C"/>
</dbReference>
<accession>A0ABV4TVH8</accession>
<dbReference type="InterPro" id="IPR011990">
    <property type="entry name" value="TPR-like_helical_dom_sf"/>
</dbReference>
<name>A0ABV4TVH8_9GAMM</name>
<proteinExistence type="predicted"/>
<dbReference type="Proteomes" id="UP001575181">
    <property type="component" value="Unassembled WGS sequence"/>
</dbReference>
<dbReference type="SUPFAM" id="SSF56935">
    <property type="entry name" value="Porins"/>
    <property type="match status" value="1"/>
</dbReference>
<dbReference type="Pfam" id="PF04575">
    <property type="entry name" value="SlipAM"/>
    <property type="match status" value="1"/>
</dbReference>